<accession>A0A8T1VJ99</accession>
<keyword evidence="2" id="KW-1185">Reference proteome</keyword>
<sequence length="207" mass="23776">MAGDDNDDFNRLYERLVVRRTRKKKRVAAATQPAEDKTHLEEDAAVLAQLSEAARLEEIRRKEQQEHDAKVSGTVKRLHLARNLRGFARLNGCSPHRFAFQLVDATDQDELRFLRQYQRVKRRRSGRKAGRAYEVEQATRLEGIAARLYLRRAADFRPEAATTLEGRRRVMDELLLFSPPNSGFLSQIGYAERDNVVPAPPLRLAPK</sequence>
<dbReference type="OrthoDB" id="107143at2759"/>
<dbReference type="AlphaFoldDB" id="A0A8T1VJ99"/>
<evidence type="ECO:0000313" key="1">
    <source>
        <dbReference type="EMBL" id="KAG7381161.1"/>
    </source>
</evidence>
<evidence type="ECO:0000313" key="2">
    <source>
        <dbReference type="Proteomes" id="UP000694044"/>
    </source>
</evidence>
<organism evidence="1 2">
    <name type="scientific">Phytophthora pseudosyringae</name>
    <dbReference type="NCBI Taxonomy" id="221518"/>
    <lineage>
        <taxon>Eukaryota</taxon>
        <taxon>Sar</taxon>
        <taxon>Stramenopiles</taxon>
        <taxon>Oomycota</taxon>
        <taxon>Peronosporomycetes</taxon>
        <taxon>Peronosporales</taxon>
        <taxon>Peronosporaceae</taxon>
        <taxon>Phytophthora</taxon>
    </lineage>
</organism>
<proteinExistence type="predicted"/>
<gene>
    <name evidence="1" type="ORF">PHYPSEUDO_006337</name>
</gene>
<reference evidence="1" key="1">
    <citation type="submission" date="2021-02" db="EMBL/GenBank/DDBJ databases">
        <authorList>
            <person name="Palmer J.M."/>
        </authorList>
    </citation>
    <scope>NUCLEOTIDE SEQUENCE</scope>
    <source>
        <strain evidence="1">SCRP734</strain>
    </source>
</reference>
<name>A0A8T1VJ99_9STRA</name>
<protein>
    <submittedName>
        <fullName evidence="1">Uncharacterized protein</fullName>
    </submittedName>
</protein>
<dbReference type="EMBL" id="JAGDFM010000259">
    <property type="protein sequence ID" value="KAG7381161.1"/>
    <property type="molecule type" value="Genomic_DNA"/>
</dbReference>
<dbReference type="Proteomes" id="UP000694044">
    <property type="component" value="Unassembled WGS sequence"/>
</dbReference>
<comment type="caution">
    <text evidence="1">The sequence shown here is derived from an EMBL/GenBank/DDBJ whole genome shotgun (WGS) entry which is preliminary data.</text>
</comment>